<evidence type="ECO:0000313" key="7">
    <source>
        <dbReference type="Proteomes" id="UP000746751"/>
    </source>
</evidence>
<dbReference type="SUPFAM" id="SSF46689">
    <property type="entry name" value="Homeodomain-like"/>
    <property type="match status" value="2"/>
</dbReference>
<evidence type="ECO:0000256" key="2">
    <source>
        <dbReference type="ARBA" id="ARBA00023125"/>
    </source>
</evidence>
<keyword evidence="2" id="KW-0238">DNA-binding</keyword>
<gene>
    <name evidence="6" type="ORF">K8U80_08225</name>
</gene>
<evidence type="ECO:0000313" key="6">
    <source>
        <dbReference type="EMBL" id="HJG31365.1"/>
    </source>
</evidence>
<evidence type="ECO:0000256" key="3">
    <source>
        <dbReference type="ARBA" id="ARBA00023159"/>
    </source>
</evidence>
<reference evidence="6" key="2">
    <citation type="submission" date="2021-09" db="EMBL/GenBank/DDBJ databases">
        <authorList>
            <person name="Gilroy R."/>
        </authorList>
    </citation>
    <scope>NUCLEOTIDE SEQUENCE</scope>
    <source>
        <strain evidence="6">ChiGjej2B2-7701</strain>
    </source>
</reference>
<keyword evidence="3" id="KW-0010">Activator</keyword>
<dbReference type="Pfam" id="PF12833">
    <property type="entry name" value="HTH_18"/>
    <property type="match status" value="1"/>
</dbReference>
<comment type="caution">
    <text evidence="6">The sequence shown here is derived from an EMBL/GenBank/DDBJ whole genome shotgun (WGS) entry which is preliminary data.</text>
</comment>
<dbReference type="InterPro" id="IPR050204">
    <property type="entry name" value="AraC_XylS_family_regulators"/>
</dbReference>
<accession>A0A921IT73</accession>
<dbReference type="Gene3D" id="2.60.120.10">
    <property type="entry name" value="Jelly Rolls"/>
    <property type="match status" value="1"/>
</dbReference>
<dbReference type="SUPFAM" id="SSF51215">
    <property type="entry name" value="Regulatory protein AraC"/>
    <property type="match status" value="1"/>
</dbReference>
<dbReference type="InterPro" id="IPR037923">
    <property type="entry name" value="HTH-like"/>
</dbReference>
<dbReference type="PRINTS" id="PR00032">
    <property type="entry name" value="HTHARAC"/>
</dbReference>
<dbReference type="InterPro" id="IPR014710">
    <property type="entry name" value="RmlC-like_jellyroll"/>
</dbReference>
<proteinExistence type="predicted"/>
<protein>
    <submittedName>
        <fullName evidence="6">AraC family transcriptional regulator</fullName>
    </submittedName>
</protein>
<dbReference type="Proteomes" id="UP000746751">
    <property type="component" value="Unassembled WGS sequence"/>
</dbReference>
<keyword evidence="4" id="KW-0804">Transcription</keyword>
<organism evidence="6 7">
    <name type="scientific">Collinsella ihumii</name>
    <dbReference type="NCBI Taxonomy" id="1720204"/>
    <lineage>
        <taxon>Bacteria</taxon>
        <taxon>Bacillati</taxon>
        <taxon>Actinomycetota</taxon>
        <taxon>Coriobacteriia</taxon>
        <taxon>Coriobacteriales</taxon>
        <taxon>Coriobacteriaceae</taxon>
        <taxon>Collinsella</taxon>
    </lineage>
</organism>
<reference evidence="6" key="1">
    <citation type="journal article" date="2021" name="PeerJ">
        <title>Extensive microbial diversity within the chicken gut microbiome revealed by metagenomics and culture.</title>
        <authorList>
            <person name="Gilroy R."/>
            <person name="Ravi A."/>
            <person name="Getino M."/>
            <person name="Pursley I."/>
            <person name="Horton D.L."/>
            <person name="Alikhan N.F."/>
            <person name="Baker D."/>
            <person name="Gharbi K."/>
            <person name="Hall N."/>
            <person name="Watson M."/>
            <person name="Adriaenssens E.M."/>
            <person name="Foster-Nyarko E."/>
            <person name="Jarju S."/>
            <person name="Secka A."/>
            <person name="Antonio M."/>
            <person name="Oren A."/>
            <person name="Chaudhuri R.R."/>
            <person name="La Ragione R."/>
            <person name="Hildebrand F."/>
            <person name="Pallen M.J."/>
        </authorList>
    </citation>
    <scope>NUCLEOTIDE SEQUENCE</scope>
    <source>
        <strain evidence="6">ChiGjej2B2-7701</strain>
    </source>
</reference>
<dbReference type="InterPro" id="IPR009057">
    <property type="entry name" value="Homeodomain-like_sf"/>
</dbReference>
<dbReference type="InterPro" id="IPR018060">
    <property type="entry name" value="HTH_AraC"/>
</dbReference>
<keyword evidence="1" id="KW-0805">Transcription regulation</keyword>
<dbReference type="CDD" id="cd02208">
    <property type="entry name" value="cupin_RmlC-like"/>
    <property type="match status" value="1"/>
</dbReference>
<dbReference type="GO" id="GO:0043565">
    <property type="term" value="F:sequence-specific DNA binding"/>
    <property type="evidence" value="ECO:0007669"/>
    <property type="project" value="InterPro"/>
</dbReference>
<evidence type="ECO:0000256" key="4">
    <source>
        <dbReference type="ARBA" id="ARBA00023163"/>
    </source>
</evidence>
<dbReference type="SMART" id="SM00342">
    <property type="entry name" value="HTH_ARAC"/>
    <property type="match status" value="1"/>
</dbReference>
<dbReference type="AlphaFoldDB" id="A0A921IT73"/>
<dbReference type="PANTHER" id="PTHR46796">
    <property type="entry name" value="HTH-TYPE TRANSCRIPTIONAL ACTIVATOR RHAS-RELATED"/>
    <property type="match status" value="1"/>
</dbReference>
<dbReference type="InterPro" id="IPR018062">
    <property type="entry name" value="HTH_AraC-typ_CS"/>
</dbReference>
<name>A0A921IT73_9ACTN</name>
<dbReference type="InterPro" id="IPR013096">
    <property type="entry name" value="Cupin_2"/>
</dbReference>
<dbReference type="EMBL" id="DYVF01000049">
    <property type="protein sequence ID" value="HJG31365.1"/>
    <property type="molecule type" value="Genomic_DNA"/>
</dbReference>
<dbReference type="PROSITE" id="PS01124">
    <property type="entry name" value="HTH_ARAC_FAMILY_2"/>
    <property type="match status" value="1"/>
</dbReference>
<dbReference type="PANTHER" id="PTHR46796:SF12">
    <property type="entry name" value="HTH-TYPE DNA-BINDING TRANSCRIPTIONAL ACTIVATOR EUTR"/>
    <property type="match status" value="1"/>
</dbReference>
<dbReference type="Gene3D" id="1.10.10.60">
    <property type="entry name" value="Homeodomain-like"/>
    <property type="match status" value="2"/>
</dbReference>
<dbReference type="Pfam" id="PF07883">
    <property type="entry name" value="Cupin_2"/>
    <property type="match status" value="1"/>
</dbReference>
<sequence>MESVQLRYTYENPHANLKLEHYVYRIGSYHYNWHTDFELLVVLKGSVEMCVSGARHILKEDDMVLINPNEGHATLGLGQGNIAMVLHIDPVFFKGYFGEDDFIRLELVSDESTRNEARFAVIRQCLAQMMVLNVRREPASRLRYDALLYRLMSAVVPIDQVPDERGRAYRIDRRGKDAVSRLVAYIDDNYRERITLADLAAKTGYNASYISQLFKGKLGINFSEYLLRVRLSAATAELSASDARISDIAAAHGFADLKSFNAAFRKTFGKTPAEYRGLLSDDNRAGDAAFKQVFVSADDEYVGAKLANYMAAGAGQDVYDGAPRGDREQIRALHEVARAAREARALLDEALARMGSEA</sequence>
<dbReference type="GO" id="GO:0003700">
    <property type="term" value="F:DNA-binding transcription factor activity"/>
    <property type="evidence" value="ECO:0007669"/>
    <property type="project" value="InterPro"/>
</dbReference>
<dbReference type="PROSITE" id="PS00041">
    <property type="entry name" value="HTH_ARAC_FAMILY_1"/>
    <property type="match status" value="1"/>
</dbReference>
<evidence type="ECO:0000259" key="5">
    <source>
        <dbReference type="PROSITE" id="PS01124"/>
    </source>
</evidence>
<dbReference type="InterPro" id="IPR020449">
    <property type="entry name" value="Tscrpt_reg_AraC-type_HTH"/>
</dbReference>
<feature type="domain" description="HTH araC/xylS-type" evidence="5">
    <location>
        <begin position="180"/>
        <end position="278"/>
    </location>
</feature>
<evidence type="ECO:0000256" key="1">
    <source>
        <dbReference type="ARBA" id="ARBA00023015"/>
    </source>
</evidence>